<dbReference type="InterPro" id="IPR003607">
    <property type="entry name" value="HD/PDEase_dom"/>
</dbReference>
<name>E3DNU8_HALPG</name>
<dbReference type="AlphaFoldDB" id="E3DNU8"/>
<feature type="domain" description="HD-GYP" evidence="2">
    <location>
        <begin position="15"/>
        <end position="206"/>
    </location>
</feature>
<keyword evidence="4" id="KW-1185">Reference proteome</keyword>
<dbReference type="PANTHER" id="PTHR43155:SF1">
    <property type="entry name" value="3'3'-CGAMP-SPECIFIC PHOSPHODIESTERASE 1"/>
    <property type="match status" value="1"/>
</dbReference>
<evidence type="ECO:0000259" key="1">
    <source>
        <dbReference type="PROSITE" id="PS51831"/>
    </source>
</evidence>
<dbReference type="NCBIfam" id="TIGR00277">
    <property type="entry name" value="HDIG"/>
    <property type="match status" value="1"/>
</dbReference>
<dbReference type="Gene3D" id="1.10.3210.10">
    <property type="entry name" value="Hypothetical protein af1432"/>
    <property type="match status" value="2"/>
</dbReference>
<dbReference type="Proteomes" id="UP000006866">
    <property type="component" value="Chromosome"/>
</dbReference>
<sequence length="408" mass="46533">MLKTKLNCLGKIPAAKMRVSDLFITISRALDIGSYDILDHSSRVAYIALEIAAKLKLTETKKNEIVLAALVHDLGIINYADKEKAQNFFELEEKVAENHSQIGAELLQKLDFMPELAQIVYYHHHNFSQQNIDGIQKEAIPLASRVIRLADRIEARVAADTFILEQKEEIMRDIKVKSGSWFDPKLVNIFLDLAQKESFWLNLETKEYNHILRKWGKNTKRDINLGNLESLASIVAHLIDRVSPFTSRHSSGVATIAAMLTSELGFNLKEQRAIRIAGLFHDLGKLIVPNQIIEKKRELTNSEYKLIKQHTFYTYRLLNRIEGLGSIPEWAAFHHERLDGTGYPFRINAENLNLGSRIMAISDVFQALTEDRPYRAAFTISKALKIIEQMQLESKLDKNLVAVLKESI</sequence>
<protein>
    <submittedName>
        <fullName evidence="3">Metal dependent phosphohydrolase</fullName>
    </submittedName>
</protein>
<dbReference type="HOGENOM" id="CLU_040286_2_0_9"/>
<dbReference type="STRING" id="572479.Hprae_0418"/>
<dbReference type="PROSITE" id="PS51831">
    <property type="entry name" value="HD"/>
    <property type="match status" value="1"/>
</dbReference>
<dbReference type="OrthoDB" id="9804747at2"/>
<accession>E3DNU8</accession>
<feature type="domain" description="HD-GYP" evidence="2">
    <location>
        <begin position="224"/>
        <end position="408"/>
    </location>
</feature>
<dbReference type="InterPro" id="IPR037522">
    <property type="entry name" value="HD_GYP_dom"/>
</dbReference>
<gene>
    <name evidence="3" type="ordered locus">Hprae_0418</name>
</gene>
<evidence type="ECO:0000313" key="4">
    <source>
        <dbReference type="Proteomes" id="UP000006866"/>
    </source>
</evidence>
<dbReference type="Pfam" id="PF01966">
    <property type="entry name" value="HD"/>
    <property type="match status" value="1"/>
</dbReference>
<dbReference type="RefSeq" id="WP_014552605.1">
    <property type="nucleotide sequence ID" value="NC_017455.1"/>
</dbReference>
<dbReference type="eggNOG" id="COG3437">
    <property type="taxonomic scope" value="Bacteria"/>
</dbReference>
<dbReference type="KEGG" id="hpk:Hprae_0418"/>
<feature type="domain" description="HD" evidence="1">
    <location>
        <begin position="37"/>
        <end position="156"/>
    </location>
</feature>
<reference evidence="4" key="1">
    <citation type="submission" date="2010-10" db="EMBL/GenBank/DDBJ databases">
        <title>The complete genome of Halanaerobium praevalens DSM 2228.</title>
        <authorList>
            <consortium name="US DOE Joint Genome Institute (JGI-PGF)"/>
            <person name="Lucas S."/>
            <person name="Copeland A."/>
            <person name="Lapidus A."/>
            <person name="Glavina del Rio T."/>
            <person name="Dalin E."/>
            <person name="Tice H."/>
            <person name="Bruce D."/>
            <person name="Goodwin L."/>
            <person name="Pitluck S."/>
            <person name="Kyrpides N."/>
            <person name="Mavromatis K."/>
            <person name="Ivanova N."/>
            <person name="Ovchinnikova G."/>
            <person name="Chertkov O."/>
            <person name="Detter J.C."/>
            <person name="Han C."/>
            <person name="Larimer F."/>
            <person name="Land M."/>
            <person name="Hauser L."/>
            <person name="Markowitz V."/>
            <person name="Cheng J.-F."/>
            <person name="Hugenholtz P."/>
            <person name="Woyke T."/>
            <person name="Wu D."/>
            <person name="Tindall B."/>
            <person name="Pomrenke H.G."/>
            <person name="Brambilla E."/>
            <person name="Klenk H.-P."/>
            <person name="Eisen J.A."/>
        </authorList>
    </citation>
    <scope>NUCLEOTIDE SEQUENCE [LARGE SCALE GENOMIC DNA]</scope>
    <source>
        <strain evidence="4">ATCC 33744 / DSM 2228 / GSL</strain>
    </source>
</reference>
<dbReference type="InterPro" id="IPR006674">
    <property type="entry name" value="HD_domain"/>
</dbReference>
<dbReference type="PATRIC" id="fig|572479.3.peg.424"/>
<proteinExistence type="predicted"/>
<dbReference type="PROSITE" id="PS51832">
    <property type="entry name" value="HD_GYP"/>
    <property type="match status" value="2"/>
</dbReference>
<reference evidence="3 4" key="2">
    <citation type="journal article" date="2011" name="Stand. Genomic Sci.">
        <title>Complete genome sequence of the extremely halophilic Halanaerobium praevalens type strain (GSL).</title>
        <authorList>
            <person name="Ivanova N."/>
            <person name="Sikorski J."/>
            <person name="Chertkov O."/>
            <person name="Nolan M."/>
            <person name="Lucas S."/>
            <person name="Hammon N."/>
            <person name="Deshpande S."/>
            <person name="Cheng J.F."/>
            <person name="Tapia R."/>
            <person name="Han C."/>
            <person name="Goodwin L."/>
            <person name="Pitluck S."/>
            <person name="Huntemann M."/>
            <person name="Liolios K."/>
            <person name="Pagani I."/>
            <person name="Mavromatis K."/>
            <person name="Ovchinikova G."/>
            <person name="Pati A."/>
            <person name="Chen A."/>
            <person name="Palaniappan K."/>
            <person name="Land M."/>
            <person name="Hauser L."/>
            <person name="Brambilla E.M."/>
            <person name="Kannan K.P."/>
            <person name="Rohde M."/>
            <person name="Tindall B.J."/>
            <person name="Goker M."/>
            <person name="Detter J.C."/>
            <person name="Woyke T."/>
            <person name="Bristow J."/>
            <person name="Eisen J.A."/>
            <person name="Markowitz V."/>
            <person name="Hugenholtz P."/>
            <person name="Kyrpides N.C."/>
            <person name="Klenk H.P."/>
            <person name="Lapidus A."/>
        </authorList>
    </citation>
    <scope>NUCLEOTIDE SEQUENCE [LARGE SCALE GENOMIC DNA]</scope>
    <source>
        <strain evidence="4">ATCC 33744 / DSM 2228 / GSL</strain>
    </source>
</reference>
<dbReference type="SMART" id="SM00471">
    <property type="entry name" value="HDc"/>
    <property type="match status" value="2"/>
</dbReference>
<evidence type="ECO:0000313" key="3">
    <source>
        <dbReference type="EMBL" id="ADO76572.1"/>
    </source>
</evidence>
<dbReference type="PANTHER" id="PTHR43155">
    <property type="entry name" value="CYCLIC DI-GMP PHOSPHODIESTERASE PA4108-RELATED"/>
    <property type="match status" value="1"/>
</dbReference>
<dbReference type="EMBL" id="CP002175">
    <property type="protein sequence ID" value="ADO76572.1"/>
    <property type="molecule type" value="Genomic_DNA"/>
</dbReference>
<dbReference type="eggNOG" id="COG2206">
    <property type="taxonomic scope" value="Bacteria"/>
</dbReference>
<dbReference type="SUPFAM" id="SSF109604">
    <property type="entry name" value="HD-domain/PDEase-like"/>
    <property type="match status" value="2"/>
</dbReference>
<evidence type="ECO:0000259" key="2">
    <source>
        <dbReference type="PROSITE" id="PS51832"/>
    </source>
</evidence>
<dbReference type="Pfam" id="PF13487">
    <property type="entry name" value="HD_5"/>
    <property type="match status" value="1"/>
</dbReference>
<dbReference type="InterPro" id="IPR006675">
    <property type="entry name" value="HDIG_dom"/>
</dbReference>
<dbReference type="CDD" id="cd00077">
    <property type="entry name" value="HDc"/>
    <property type="match status" value="2"/>
</dbReference>
<organism evidence="3 4">
    <name type="scientific">Halanaerobium praevalens (strain ATCC 33744 / DSM 2228 / GSL)</name>
    <dbReference type="NCBI Taxonomy" id="572479"/>
    <lineage>
        <taxon>Bacteria</taxon>
        <taxon>Bacillati</taxon>
        <taxon>Bacillota</taxon>
        <taxon>Clostridia</taxon>
        <taxon>Halanaerobiales</taxon>
        <taxon>Halanaerobiaceae</taxon>
        <taxon>Halanaerobium</taxon>
    </lineage>
</organism>